<name>A0A7C8IG47_9PLEO</name>
<protein>
    <submittedName>
        <fullName evidence="1">Uncharacterized protein</fullName>
    </submittedName>
</protein>
<proteinExistence type="predicted"/>
<comment type="caution">
    <text evidence="1">The sequence shown here is derived from an EMBL/GenBank/DDBJ whole genome shotgun (WGS) entry which is preliminary data.</text>
</comment>
<reference evidence="1 2" key="1">
    <citation type="submission" date="2020-01" db="EMBL/GenBank/DDBJ databases">
        <authorList>
            <consortium name="DOE Joint Genome Institute"/>
            <person name="Haridas S."/>
            <person name="Albert R."/>
            <person name="Binder M."/>
            <person name="Bloem J."/>
            <person name="Labutti K."/>
            <person name="Salamov A."/>
            <person name="Andreopoulos B."/>
            <person name="Baker S.E."/>
            <person name="Barry K."/>
            <person name="Bills G."/>
            <person name="Bluhm B.H."/>
            <person name="Cannon C."/>
            <person name="Castanera R."/>
            <person name="Culley D.E."/>
            <person name="Daum C."/>
            <person name="Ezra D."/>
            <person name="Gonzalez J.B."/>
            <person name="Henrissat B."/>
            <person name="Kuo A."/>
            <person name="Liang C."/>
            <person name="Lipzen A."/>
            <person name="Lutzoni F."/>
            <person name="Magnuson J."/>
            <person name="Mondo S."/>
            <person name="Nolan M."/>
            <person name="Ohm R."/>
            <person name="Pangilinan J."/>
            <person name="Park H.-J.H."/>
            <person name="Ramirez L."/>
            <person name="Alfaro M."/>
            <person name="Sun H."/>
            <person name="Tritt A."/>
            <person name="Yoshinaga Y."/>
            <person name="Zwiers L.-H.L."/>
            <person name="Turgeon B.G."/>
            <person name="Goodwin S.B."/>
            <person name="Spatafora J.W."/>
            <person name="Crous P.W."/>
            <person name="Grigoriev I.V."/>
        </authorList>
    </citation>
    <scope>NUCLEOTIDE SEQUENCE [LARGE SCALE GENOMIC DNA]</scope>
    <source>
        <strain evidence="1 2">CBS 611.86</strain>
    </source>
</reference>
<sequence>MCSSSVSADKTRRHTLMVSGANKIPSIQVYMLCDKKQSGIRPNAALGSRSPCTISQSCPKAENICFDVESRRLPVSNSPTTHFALPNKSAYNLPTRRTVSNVPVRFSLLVIAPKVAYLPSMCAARGAKTARRLKYELKTKRLGYIWMLDSVRATTSPKLGSKIQMHGI</sequence>
<dbReference type="EMBL" id="JAADJZ010000004">
    <property type="protein sequence ID" value="KAF2875992.1"/>
    <property type="molecule type" value="Genomic_DNA"/>
</dbReference>
<dbReference type="AlphaFoldDB" id="A0A7C8IG47"/>
<keyword evidence="2" id="KW-1185">Reference proteome</keyword>
<accession>A0A7C8IG47</accession>
<evidence type="ECO:0000313" key="2">
    <source>
        <dbReference type="Proteomes" id="UP000481861"/>
    </source>
</evidence>
<gene>
    <name evidence="1" type="ORF">BDV95DRAFT_591394</name>
</gene>
<organism evidence="1 2">
    <name type="scientific">Massariosphaeria phaeospora</name>
    <dbReference type="NCBI Taxonomy" id="100035"/>
    <lineage>
        <taxon>Eukaryota</taxon>
        <taxon>Fungi</taxon>
        <taxon>Dikarya</taxon>
        <taxon>Ascomycota</taxon>
        <taxon>Pezizomycotina</taxon>
        <taxon>Dothideomycetes</taxon>
        <taxon>Pleosporomycetidae</taxon>
        <taxon>Pleosporales</taxon>
        <taxon>Pleosporales incertae sedis</taxon>
        <taxon>Massariosphaeria</taxon>
    </lineage>
</organism>
<dbReference type="Proteomes" id="UP000481861">
    <property type="component" value="Unassembled WGS sequence"/>
</dbReference>
<evidence type="ECO:0000313" key="1">
    <source>
        <dbReference type="EMBL" id="KAF2875992.1"/>
    </source>
</evidence>